<dbReference type="EMBL" id="MU853231">
    <property type="protein sequence ID" value="KAK4122129.1"/>
    <property type="molecule type" value="Genomic_DNA"/>
</dbReference>
<evidence type="ECO:0000256" key="1">
    <source>
        <dbReference type="SAM" id="Phobius"/>
    </source>
</evidence>
<protein>
    <submittedName>
        <fullName evidence="2">Uncharacterized protein</fullName>
    </submittedName>
</protein>
<keyword evidence="1" id="KW-1133">Transmembrane helix</keyword>
<dbReference type="RefSeq" id="XP_062645900.1">
    <property type="nucleotide sequence ID" value="XM_062793184.1"/>
</dbReference>
<proteinExistence type="predicted"/>
<comment type="caution">
    <text evidence="2">The sequence shown here is derived from an EMBL/GenBank/DDBJ whole genome shotgun (WGS) entry which is preliminary data.</text>
</comment>
<dbReference type="GeneID" id="87829953"/>
<keyword evidence="1" id="KW-0472">Membrane</keyword>
<organism evidence="2 3">
    <name type="scientific">Parathielavia appendiculata</name>
    <dbReference type="NCBI Taxonomy" id="2587402"/>
    <lineage>
        <taxon>Eukaryota</taxon>
        <taxon>Fungi</taxon>
        <taxon>Dikarya</taxon>
        <taxon>Ascomycota</taxon>
        <taxon>Pezizomycotina</taxon>
        <taxon>Sordariomycetes</taxon>
        <taxon>Sordariomycetidae</taxon>
        <taxon>Sordariales</taxon>
        <taxon>Chaetomiaceae</taxon>
        <taxon>Parathielavia</taxon>
    </lineage>
</organism>
<accession>A0AAN6TX33</accession>
<dbReference type="AlphaFoldDB" id="A0AAN6TX33"/>
<sequence length="104" mass="11174">MTRFFGVREMGGWLLLAERSAESARRRSSGAVAYPSAATAQLVRGEQEVRRAIWLNVATDSMDALTLAAVFMQGSLMDGVVLVKILGAALVMVAAVLETAWAYP</sequence>
<reference evidence="2" key="2">
    <citation type="submission" date="2023-05" db="EMBL/GenBank/DDBJ databases">
        <authorList>
            <consortium name="Lawrence Berkeley National Laboratory"/>
            <person name="Steindorff A."/>
            <person name="Hensen N."/>
            <person name="Bonometti L."/>
            <person name="Westerberg I."/>
            <person name="Brannstrom I.O."/>
            <person name="Guillou S."/>
            <person name="Cros-Aarteil S."/>
            <person name="Calhoun S."/>
            <person name="Haridas S."/>
            <person name="Kuo A."/>
            <person name="Mondo S."/>
            <person name="Pangilinan J."/>
            <person name="Riley R."/>
            <person name="Labutti K."/>
            <person name="Andreopoulos B."/>
            <person name="Lipzen A."/>
            <person name="Chen C."/>
            <person name="Yanf M."/>
            <person name="Daum C."/>
            <person name="Ng V."/>
            <person name="Clum A."/>
            <person name="Ohm R."/>
            <person name="Martin F."/>
            <person name="Silar P."/>
            <person name="Natvig D."/>
            <person name="Lalanne C."/>
            <person name="Gautier V."/>
            <person name="Ament-Velasquez S.L."/>
            <person name="Kruys A."/>
            <person name="Hutchinson M.I."/>
            <person name="Powell A.J."/>
            <person name="Barry K."/>
            <person name="Miller A.N."/>
            <person name="Grigoriev I.V."/>
            <person name="Debuchy R."/>
            <person name="Gladieux P."/>
            <person name="Thoren M.H."/>
            <person name="Johannesson H."/>
        </authorList>
    </citation>
    <scope>NUCLEOTIDE SEQUENCE</scope>
    <source>
        <strain evidence="2">CBS 731.68</strain>
    </source>
</reference>
<gene>
    <name evidence="2" type="ORF">N657DRAFT_646794</name>
</gene>
<evidence type="ECO:0000313" key="3">
    <source>
        <dbReference type="Proteomes" id="UP001302602"/>
    </source>
</evidence>
<keyword evidence="1" id="KW-0812">Transmembrane</keyword>
<keyword evidence="3" id="KW-1185">Reference proteome</keyword>
<name>A0AAN6TX33_9PEZI</name>
<dbReference type="Proteomes" id="UP001302602">
    <property type="component" value="Unassembled WGS sequence"/>
</dbReference>
<feature type="transmembrane region" description="Helical" evidence="1">
    <location>
        <begin position="81"/>
        <end position="103"/>
    </location>
</feature>
<evidence type="ECO:0000313" key="2">
    <source>
        <dbReference type="EMBL" id="KAK4122129.1"/>
    </source>
</evidence>
<reference evidence="2" key="1">
    <citation type="journal article" date="2023" name="Mol. Phylogenet. Evol.">
        <title>Genome-scale phylogeny and comparative genomics of the fungal order Sordariales.</title>
        <authorList>
            <person name="Hensen N."/>
            <person name="Bonometti L."/>
            <person name="Westerberg I."/>
            <person name="Brannstrom I.O."/>
            <person name="Guillou S."/>
            <person name="Cros-Aarteil S."/>
            <person name="Calhoun S."/>
            <person name="Haridas S."/>
            <person name="Kuo A."/>
            <person name="Mondo S."/>
            <person name="Pangilinan J."/>
            <person name="Riley R."/>
            <person name="LaButti K."/>
            <person name="Andreopoulos B."/>
            <person name="Lipzen A."/>
            <person name="Chen C."/>
            <person name="Yan M."/>
            <person name="Daum C."/>
            <person name="Ng V."/>
            <person name="Clum A."/>
            <person name="Steindorff A."/>
            <person name="Ohm R.A."/>
            <person name="Martin F."/>
            <person name="Silar P."/>
            <person name="Natvig D.O."/>
            <person name="Lalanne C."/>
            <person name="Gautier V."/>
            <person name="Ament-Velasquez S.L."/>
            <person name="Kruys A."/>
            <person name="Hutchinson M.I."/>
            <person name="Powell A.J."/>
            <person name="Barry K."/>
            <person name="Miller A.N."/>
            <person name="Grigoriev I.V."/>
            <person name="Debuchy R."/>
            <person name="Gladieux P."/>
            <person name="Hiltunen Thoren M."/>
            <person name="Johannesson H."/>
        </authorList>
    </citation>
    <scope>NUCLEOTIDE SEQUENCE</scope>
    <source>
        <strain evidence="2">CBS 731.68</strain>
    </source>
</reference>